<evidence type="ECO:0000256" key="2">
    <source>
        <dbReference type="PROSITE-ProRule" id="PRU00335"/>
    </source>
</evidence>
<dbReference type="InterPro" id="IPR009057">
    <property type="entry name" value="Homeodomain-like_sf"/>
</dbReference>
<comment type="caution">
    <text evidence="4">The sequence shown here is derived from an EMBL/GenBank/DDBJ whole genome shotgun (WGS) entry which is preliminary data.</text>
</comment>
<reference evidence="5" key="1">
    <citation type="journal article" date="2019" name="Int. J. Syst. Evol. Microbiol.">
        <title>The Global Catalogue of Microorganisms (GCM) 10K type strain sequencing project: providing services to taxonomists for standard genome sequencing and annotation.</title>
        <authorList>
            <consortium name="The Broad Institute Genomics Platform"/>
            <consortium name="The Broad Institute Genome Sequencing Center for Infectious Disease"/>
            <person name="Wu L."/>
            <person name="Ma J."/>
        </authorList>
    </citation>
    <scope>NUCLEOTIDE SEQUENCE [LARGE SCALE GENOMIC DNA]</scope>
    <source>
        <strain evidence="5">CGMCC 4.1782</strain>
    </source>
</reference>
<name>A0ABW5CYG6_9BACT</name>
<evidence type="ECO:0000313" key="4">
    <source>
        <dbReference type="EMBL" id="MFD2247452.1"/>
    </source>
</evidence>
<protein>
    <submittedName>
        <fullName evidence="4">TetR/AcrR family transcriptional regulator</fullName>
    </submittedName>
</protein>
<evidence type="ECO:0000259" key="3">
    <source>
        <dbReference type="PROSITE" id="PS50977"/>
    </source>
</evidence>
<dbReference type="RefSeq" id="WP_250430384.1">
    <property type="nucleotide sequence ID" value="NZ_JALPRR010000003.1"/>
</dbReference>
<accession>A0ABW5CYG6</accession>
<dbReference type="InterPro" id="IPR050109">
    <property type="entry name" value="HTH-type_TetR-like_transc_reg"/>
</dbReference>
<keyword evidence="5" id="KW-1185">Reference proteome</keyword>
<proteinExistence type="predicted"/>
<dbReference type="InterPro" id="IPR001647">
    <property type="entry name" value="HTH_TetR"/>
</dbReference>
<dbReference type="EMBL" id="JBHUIM010000002">
    <property type="protein sequence ID" value="MFD2247452.1"/>
    <property type="molecule type" value="Genomic_DNA"/>
</dbReference>
<dbReference type="Pfam" id="PF00440">
    <property type="entry name" value="TetR_N"/>
    <property type="match status" value="1"/>
</dbReference>
<keyword evidence="1 2" id="KW-0238">DNA-binding</keyword>
<dbReference type="PROSITE" id="PS50977">
    <property type="entry name" value="HTH_TETR_2"/>
    <property type="match status" value="1"/>
</dbReference>
<organism evidence="4 5">
    <name type="scientific">Pontibacter ruber</name>
    <dbReference type="NCBI Taxonomy" id="1343895"/>
    <lineage>
        <taxon>Bacteria</taxon>
        <taxon>Pseudomonadati</taxon>
        <taxon>Bacteroidota</taxon>
        <taxon>Cytophagia</taxon>
        <taxon>Cytophagales</taxon>
        <taxon>Hymenobacteraceae</taxon>
        <taxon>Pontibacter</taxon>
    </lineage>
</organism>
<dbReference type="PANTHER" id="PTHR30328">
    <property type="entry name" value="TRANSCRIPTIONAL REPRESSOR"/>
    <property type="match status" value="1"/>
</dbReference>
<dbReference type="Gene3D" id="1.10.357.10">
    <property type="entry name" value="Tetracycline Repressor, domain 2"/>
    <property type="match status" value="1"/>
</dbReference>
<gene>
    <name evidence="4" type="ORF">ACFSKP_14385</name>
</gene>
<feature type="domain" description="HTH tetR-type" evidence="3">
    <location>
        <begin position="3"/>
        <end position="63"/>
    </location>
</feature>
<dbReference type="Proteomes" id="UP001597374">
    <property type="component" value="Unassembled WGS sequence"/>
</dbReference>
<dbReference type="PRINTS" id="PR00455">
    <property type="entry name" value="HTHTETR"/>
</dbReference>
<sequence>MQQSTEEKILAAAAKVFMEKGMAGARMQDIADEAGINKALLHYYFRSKEKLFDEIFKEVSGQLLPRLNQIIESDISLFDKIWAFCQEYISRMVENPYLPLFIVEETNKQQGAFLERHLGNKRLRLDKLAQQVQQEVARGTIKPIHPLELFLTIISMCAFPFLGKPLLQHMSGMNDDMFNAMMEARKSEVPKFIINAIKK</sequence>
<evidence type="ECO:0000256" key="1">
    <source>
        <dbReference type="ARBA" id="ARBA00023125"/>
    </source>
</evidence>
<dbReference type="SUPFAM" id="SSF46689">
    <property type="entry name" value="Homeodomain-like"/>
    <property type="match status" value="1"/>
</dbReference>
<dbReference type="InterPro" id="IPR036271">
    <property type="entry name" value="Tet_transcr_reg_TetR-rel_C_sf"/>
</dbReference>
<evidence type="ECO:0000313" key="5">
    <source>
        <dbReference type="Proteomes" id="UP001597374"/>
    </source>
</evidence>
<feature type="DNA-binding region" description="H-T-H motif" evidence="2">
    <location>
        <begin position="26"/>
        <end position="45"/>
    </location>
</feature>
<dbReference type="SUPFAM" id="SSF48498">
    <property type="entry name" value="Tetracyclin repressor-like, C-terminal domain"/>
    <property type="match status" value="1"/>
</dbReference>
<dbReference type="PANTHER" id="PTHR30328:SF54">
    <property type="entry name" value="HTH-TYPE TRANSCRIPTIONAL REPRESSOR SCO4008"/>
    <property type="match status" value="1"/>
</dbReference>